<dbReference type="OrthoDB" id="269822at2759"/>
<dbReference type="Gene3D" id="2.30.29.240">
    <property type="match status" value="1"/>
</dbReference>
<dbReference type="SUPFAM" id="SSF47473">
    <property type="entry name" value="EF-hand"/>
    <property type="match status" value="1"/>
</dbReference>
<dbReference type="GO" id="GO:0046488">
    <property type="term" value="P:phosphatidylinositol metabolic process"/>
    <property type="evidence" value="ECO:0007669"/>
    <property type="project" value="TreeGrafter"/>
</dbReference>
<reference evidence="7 8" key="1">
    <citation type="submission" date="2015-09" db="EMBL/GenBank/DDBJ databases">
        <title>Draft genome of the parasitic nematode Teladorsagia circumcincta isolate WARC Sus (inbred).</title>
        <authorList>
            <person name="Mitreva M."/>
        </authorList>
    </citation>
    <scope>NUCLEOTIDE SEQUENCE [LARGE SCALE GENOMIC DNA]</scope>
    <source>
        <strain evidence="7 8">S</strain>
    </source>
</reference>
<dbReference type="EC" id="3.1.4.11" evidence="1"/>
<dbReference type="SUPFAM" id="SSF50729">
    <property type="entry name" value="PH domain-like"/>
    <property type="match status" value="1"/>
</dbReference>
<accession>A0A2G9UJG4</accession>
<proteinExistence type="predicted"/>
<dbReference type="PANTHER" id="PTHR10336:SF36">
    <property type="entry name" value="1-PHOSPHATIDYLINOSITOL 4,5-BISPHOSPHATE PHOSPHODIESTERASE BETA-4"/>
    <property type="match status" value="1"/>
</dbReference>
<dbReference type="GO" id="GO:0004435">
    <property type="term" value="F:phosphatidylinositol-4,5-bisphosphate phospholipase C activity"/>
    <property type="evidence" value="ECO:0007669"/>
    <property type="project" value="UniProtKB-EC"/>
</dbReference>
<name>A0A2G9UJG4_TELCI</name>
<dbReference type="GO" id="GO:0048015">
    <property type="term" value="P:phosphatidylinositol-mediated signaling"/>
    <property type="evidence" value="ECO:0007669"/>
    <property type="project" value="TreeGrafter"/>
</dbReference>
<evidence type="ECO:0000256" key="4">
    <source>
        <dbReference type="ARBA" id="ARBA00023098"/>
    </source>
</evidence>
<feature type="domain" description="PLC-beta PH" evidence="5">
    <location>
        <begin position="13"/>
        <end position="136"/>
    </location>
</feature>
<dbReference type="AlphaFoldDB" id="A0A2G9UJG4"/>
<dbReference type="PANTHER" id="PTHR10336">
    <property type="entry name" value="PHOSPHOINOSITIDE-SPECIFIC PHOSPHOLIPASE C FAMILY PROTEIN"/>
    <property type="match status" value="1"/>
</dbReference>
<dbReference type="Pfam" id="PF22631">
    <property type="entry name" value="PLCB1-4-like_EFh"/>
    <property type="match status" value="1"/>
</dbReference>
<dbReference type="InterPro" id="IPR037862">
    <property type="entry name" value="PLC-beta_PH"/>
</dbReference>
<sequence>MAKEFQFNWRPNVPSLLQHGSVFDRYDDESTSLEVNAHVRVDEYGFFLYWLIESRDAVVLDIGQVWEARPSGLPKDGRVLFELEQRGARETLEERTIWITHGQDLVNVQSFYLVAETVEIAKAWRIGINDILKKSKTRHVCPTTNLLRYWKWLTLSVNDRRKIPIKLLVKTFSSGKPEKMVLKCLSDLGLCGDKEREELDVEMLTFEKFIRLYNKICPRSEVQELFVKL</sequence>
<evidence type="ECO:0000256" key="2">
    <source>
        <dbReference type="ARBA" id="ARBA00022801"/>
    </source>
</evidence>
<evidence type="ECO:0000259" key="6">
    <source>
        <dbReference type="Pfam" id="PF22631"/>
    </source>
</evidence>
<keyword evidence="4" id="KW-0443">Lipid metabolism</keyword>
<dbReference type="InterPro" id="IPR001192">
    <property type="entry name" value="PI-PLC_fam"/>
</dbReference>
<dbReference type="CDD" id="cd13361">
    <property type="entry name" value="PH_PLC_beta"/>
    <property type="match status" value="1"/>
</dbReference>
<gene>
    <name evidence="7" type="ORF">TELCIR_07779</name>
</gene>
<dbReference type="InterPro" id="IPR053945">
    <property type="entry name" value="PLCB1-4-like_EFh"/>
</dbReference>
<dbReference type="InterPro" id="IPR011992">
    <property type="entry name" value="EF-hand-dom_pair"/>
</dbReference>
<protein>
    <recommendedName>
        <fullName evidence="1">phosphoinositide phospholipase C</fullName>
        <ecNumber evidence="1">3.1.4.11</ecNumber>
    </recommendedName>
</protein>
<keyword evidence="3" id="KW-0442">Lipid degradation</keyword>
<dbReference type="Proteomes" id="UP000230423">
    <property type="component" value="Unassembled WGS sequence"/>
</dbReference>
<evidence type="ECO:0000256" key="1">
    <source>
        <dbReference type="ARBA" id="ARBA00012368"/>
    </source>
</evidence>
<organism evidence="7 8">
    <name type="scientific">Teladorsagia circumcincta</name>
    <name type="common">Brown stomach worm</name>
    <name type="synonym">Ostertagia circumcincta</name>
    <dbReference type="NCBI Taxonomy" id="45464"/>
    <lineage>
        <taxon>Eukaryota</taxon>
        <taxon>Metazoa</taxon>
        <taxon>Ecdysozoa</taxon>
        <taxon>Nematoda</taxon>
        <taxon>Chromadorea</taxon>
        <taxon>Rhabditida</taxon>
        <taxon>Rhabditina</taxon>
        <taxon>Rhabditomorpha</taxon>
        <taxon>Strongyloidea</taxon>
        <taxon>Trichostrongylidae</taxon>
        <taxon>Teladorsagia</taxon>
    </lineage>
</organism>
<evidence type="ECO:0000313" key="7">
    <source>
        <dbReference type="EMBL" id="PIO70367.1"/>
    </source>
</evidence>
<dbReference type="GO" id="GO:0016042">
    <property type="term" value="P:lipid catabolic process"/>
    <property type="evidence" value="ECO:0007669"/>
    <property type="project" value="UniProtKB-KW"/>
</dbReference>
<keyword evidence="2" id="KW-0378">Hydrolase</keyword>
<keyword evidence="8" id="KW-1185">Reference proteome</keyword>
<dbReference type="GO" id="GO:0051209">
    <property type="term" value="P:release of sequestered calcium ion into cytosol"/>
    <property type="evidence" value="ECO:0007669"/>
    <property type="project" value="TreeGrafter"/>
</dbReference>
<dbReference type="EMBL" id="KZ346297">
    <property type="protein sequence ID" value="PIO70367.1"/>
    <property type="molecule type" value="Genomic_DNA"/>
</dbReference>
<evidence type="ECO:0000256" key="3">
    <source>
        <dbReference type="ARBA" id="ARBA00022963"/>
    </source>
</evidence>
<feature type="domain" description="Phosphoinositide phospholipase C beta 1-4-like EF-hand" evidence="6">
    <location>
        <begin position="148"/>
        <end position="217"/>
    </location>
</feature>
<evidence type="ECO:0000313" key="8">
    <source>
        <dbReference type="Proteomes" id="UP000230423"/>
    </source>
</evidence>
<dbReference type="Pfam" id="PF17787">
    <property type="entry name" value="PH_14"/>
    <property type="match status" value="1"/>
</dbReference>
<evidence type="ECO:0000259" key="5">
    <source>
        <dbReference type="Pfam" id="PF17787"/>
    </source>
</evidence>